<dbReference type="GO" id="GO:0005737">
    <property type="term" value="C:cytoplasm"/>
    <property type="evidence" value="ECO:0007669"/>
    <property type="project" value="TreeGrafter"/>
</dbReference>
<name>A0A6J6C1W8_9ZZZZ</name>
<evidence type="ECO:0000259" key="2">
    <source>
        <dbReference type="PROSITE" id="PS51733"/>
    </source>
</evidence>
<dbReference type="GO" id="GO:0004077">
    <property type="term" value="F:biotin--[biotin carboxyl-carrier protein] ligase activity"/>
    <property type="evidence" value="ECO:0007669"/>
    <property type="project" value="InterPro"/>
</dbReference>
<reference evidence="3" key="1">
    <citation type="submission" date="2020-05" db="EMBL/GenBank/DDBJ databases">
        <authorList>
            <person name="Chiriac C."/>
            <person name="Salcher M."/>
            <person name="Ghai R."/>
            <person name="Kavagutti S V."/>
        </authorList>
    </citation>
    <scope>NUCLEOTIDE SEQUENCE</scope>
</reference>
<dbReference type="PANTHER" id="PTHR12835">
    <property type="entry name" value="BIOTIN PROTEIN LIGASE"/>
    <property type="match status" value="1"/>
</dbReference>
<dbReference type="InterPro" id="IPR004143">
    <property type="entry name" value="BPL_LPL_catalytic"/>
</dbReference>
<dbReference type="InterPro" id="IPR003142">
    <property type="entry name" value="BPL_C"/>
</dbReference>
<keyword evidence="1" id="KW-0436">Ligase</keyword>
<dbReference type="Pfam" id="PF02237">
    <property type="entry name" value="BPL_C"/>
    <property type="match status" value="1"/>
</dbReference>
<dbReference type="SUPFAM" id="SSF55681">
    <property type="entry name" value="Class II aaRS and biotin synthetases"/>
    <property type="match status" value="1"/>
</dbReference>
<dbReference type="NCBIfam" id="TIGR00121">
    <property type="entry name" value="birA_ligase"/>
    <property type="match status" value="1"/>
</dbReference>
<dbReference type="EMBL" id="CAEZST010000007">
    <property type="protein sequence ID" value="CAB4545025.1"/>
    <property type="molecule type" value="Genomic_DNA"/>
</dbReference>
<dbReference type="Pfam" id="PF03099">
    <property type="entry name" value="BPL_LplA_LipB"/>
    <property type="match status" value="1"/>
</dbReference>
<dbReference type="PROSITE" id="PS51733">
    <property type="entry name" value="BPL_LPL_CATALYTIC"/>
    <property type="match status" value="1"/>
</dbReference>
<dbReference type="AlphaFoldDB" id="A0A6J6C1W8"/>
<evidence type="ECO:0000313" key="3">
    <source>
        <dbReference type="EMBL" id="CAB4545025.1"/>
    </source>
</evidence>
<sequence>MDLPLARAVVPNLEFVDSIDSTNLALAREYELLADFHVLVSAEQTAGQGRAGRSWVSEKGSSISLSVLLRPVHQQNSSLVTLLIAVSAHQALHKLFPEIALSIKWPNDLLIGERKLAGILASLNPDQSIVAGIGINLADQRAPENAIALAELVDTDFDSTLSAVLAQLKSNWNLWQNSSNTSWLIDYLKTHCSTIGSAIRAELVTGESIVGTAIDIESDGRLRVMADREHLLAAADVWHLRK</sequence>
<gene>
    <name evidence="3" type="ORF">UFOPK1503_00551</name>
</gene>
<protein>
    <submittedName>
        <fullName evidence="3">Unannotated protein</fullName>
    </submittedName>
</protein>
<dbReference type="CDD" id="cd16442">
    <property type="entry name" value="BPL"/>
    <property type="match status" value="1"/>
</dbReference>
<feature type="domain" description="BPL/LPL catalytic" evidence="2">
    <location>
        <begin position="1"/>
        <end position="180"/>
    </location>
</feature>
<evidence type="ECO:0000256" key="1">
    <source>
        <dbReference type="ARBA" id="ARBA00022598"/>
    </source>
</evidence>
<dbReference type="Gene3D" id="2.30.30.100">
    <property type="match status" value="1"/>
</dbReference>
<organism evidence="3">
    <name type="scientific">freshwater metagenome</name>
    <dbReference type="NCBI Taxonomy" id="449393"/>
    <lineage>
        <taxon>unclassified sequences</taxon>
        <taxon>metagenomes</taxon>
        <taxon>ecological metagenomes</taxon>
    </lineage>
</organism>
<dbReference type="InterPro" id="IPR045864">
    <property type="entry name" value="aa-tRNA-synth_II/BPL/LPL"/>
</dbReference>
<proteinExistence type="predicted"/>
<dbReference type="InterPro" id="IPR004408">
    <property type="entry name" value="Biotin_CoA_COase_ligase"/>
</dbReference>
<dbReference type="PANTHER" id="PTHR12835:SF5">
    <property type="entry name" value="BIOTIN--PROTEIN LIGASE"/>
    <property type="match status" value="1"/>
</dbReference>
<dbReference type="Gene3D" id="3.30.930.10">
    <property type="entry name" value="Bira Bifunctional Protein, Domain 2"/>
    <property type="match status" value="1"/>
</dbReference>
<accession>A0A6J6C1W8</accession>